<dbReference type="GO" id="GO:0005975">
    <property type="term" value="P:carbohydrate metabolic process"/>
    <property type="evidence" value="ECO:0007669"/>
    <property type="project" value="InterPro"/>
</dbReference>
<organism evidence="3 4">
    <name type="scientific">Sphagnurus paluster</name>
    <dbReference type="NCBI Taxonomy" id="117069"/>
    <lineage>
        <taxon>Eukaryota</taxon>
        <taxon>Fungi</taxon>
        <taxon>Dikarya</taxon>
        <taxon>Basidiomycota</taxon>
        <taxon>Agaricomycotina</taxon>
        <taxon>Agaricomycetes</taxon>
        <taxon>Agaricomycetidae</taxon>
        <taxon>Agaricales</taxon>
        <taxon>Tricholomatineae</taxon>
        <taxon>Lyophyllaceae</taxon>
        <taxon>Sphagnurus</taxon>
    </lineage>
</organism>
<dbReference type="PANTHER" id="PTHR10353:SF53">
    <property type="entry name" value="BETA-1,4-GLUCOSIDASE (EUROFUNG)"/>
    <property type="match status" value="1"/>
</dbReference>
<proteinExistence type="inferred from homology"/>
<evidence type="ECO:0008006" key="5">
    <source>
        <dbReference type="Google" id="ProtNLM"/>
    </source>
</evidence>
<dbReference type="PANTHER" id="PTHR10353">
    <property type="entry name" value="GLYCOSYL HYDROLASE"/>
    <property type="match status" value="1"/>
</dbReference>
<dbReference type="OrthoDB" id="65569at2759"/>
<dbReference type="GO" id="GO:0008422">
    <property type="term" value="F:beta-glucosidase activity"/>
    <property type="evidence" value="ECO:0007669"/>
    <property type="project" value="TreeGrafter"/>
</dbReference>
<reference evidence="3" key="2">
    <citation type="submission" date="2021-10" db="EMBL/GenBank/DDBJ databases">
        <title>Phylogenomics reveals ancestral predisposition of the termite-cultivated fungus Termitomyces towards a domesticated lifestyle.</title>
        <authorList>
            <person name="Auxier B."/>
            <person name="Grum-Grzhimaylo A."/>
            <person name="Cardenas M.E."/>
            <person name="Lodge J.D."/>
            <person name="Laessoe T."/>
            <person name="Pedersen O."/>
            <person name="Smith M.E."/>
            <person name="Kuyper T.W."/>
            <person name="Franco-Molano E.A."/>
            <person name="Baroni T.J."/>
            <person name="Aanen D.K."/>
        </authorList>
    </citation>
    <scope>NUCLEOTIDE SEQUENCE</scope>
    <source>
        <strain evidence="3">D49</strain>
    </source>
</reference>
<feature type="region of interest" description="Disordered" evidence="2">
    <location>
        <begin position="42"/>
        <end position="62"/>
    </location>
</feature>
<keyword evidence="4" id="KW-1185">Reference proteome</keyword>
<sequence>MRTVRHGHKPLARRNLLRFKGWGFGRIEGLAQDAVSRTSTVSGTSTVATSPPTAKPVANFPPPGSFPRDYSPAGLEKLWGVVGPVQPPPFTTTRVPKLPIPVPSSPPPLYPSWYAPAPKDILPNLKLPKGFKFGTATAAFQVEGAVKNEGKGPTMWDWNSRQPGAVADNSTGDVVDNQYYLYKEDVARVAAIGNNAHSLSISWARIFPFGAADSPVNKAGLDHYADVIDYHIKSGVEPVVTLFHWDTPLALHAYYGGFTSPKIVDDFVNYAVTVFKAYNGKVKTWYTFNEPRVFCGQIAGYPFDASFAPGVNASSAPYHCSYNLLRAHAAAVKAFRALKIQGEISLKNDDFVGTPWRSNSTDDIAAVERHAAFRIGAFSDPLYKTGDWPKIMTDTLPPSYLPRFTEAEKKDLLGSADFFAIDAYRSQWIKAPADGLAGCIKNSSHPAWPECHTPVLYDSNSGWAAGPSPDPLSDEWLQATPNTLRQSLRELQKRWPTKKLVCLLV</sequence>
<dbReference type="SUPFAM" id="SSF51445">
    <property type="entry name" value="(Trans)glycosidases"/>
    <property type="match status" value="1"/>
</dbReference>
<accession>A0A9P7GM66</accession>
<dbReference type="EMBL" id="JABCKI010000066">
    <property type="protein sequence ID" value="KAG5653222.1"/>
    <property type="molecule type" value="Genomic_DNA"/>
</dbReference>
<dbReference type="Proteomes" id="UP000717328">
    <property type="component" value="Unassembled WGS sequence"/>
</dbReference>
<dbReference type="InterPro" id="IPR017853">
    <property type="entry name" value="GH"/>
</dbReference>
<dbReference type="Pfam" id="PF00232">
    <property type="entry name" value="Glyco_hydro_1"/>
    <property type="match status" value="1"/>
</dbReference>
<evidence type="ECO:0000313" key="3">
    <source>
        <dbReference type="EMBL" id="KAG5653222.1"/>
    </source>
</evidence>
<comment type="similarity">
    <text evidence="1">Belongs to the glycosyl hydrolase 1 family.</text>
</comment>
<feature type="compositionally biased region" description="Low complexity" evidence="2">
    <location>
        <begin position="42"/>
        <end position="58"/>
    </location>
</feature>
<dbReference type="Gene3D" id="3.20.20.80">
    <property type="entry name" value="Glycosidases"/>
    <property type="match status" value="1"/>
</dbReference>
<comment type="caution">
    <text evidence="3">The sequence shown here is derived from an EMBL/GenBank/DDBJ whole genome shotgun (WGS) entry which is preliminary data.</text>
</comment>
<gene>
    <name evidence="3" type="ORF">H0H81_001699</name>
</gene>
<dbReference type="PROSITE" id="PS00653">
    <property type="entry name" value="GLYCOSYL_HYDROL_F1_2"/>
    <property type="match status" value="1"/>
</dbReference>
<reference evidence="3" key="1">
    <citation type="submission" date="2021-02" db="EMBL/GenBank/DDBJ databases">
        <authorList>
            <person name="Nieuwenhuis M."/>
            <person name="Van De Peppel L.J.J."/>
        </authorList>
    </citation>
    <scope>NUCLEOTIDE SEQUENCE</scope>
    <source>
        <strain evidence="3">D49</strain>
    </source>
</reference>
<dbReference type="InterPro" id="IPR033132">
    <property type="entry name" value="GH_1_N_CS"/>
</dbReference>
<evidence type="ECO:0000313" key="4">
    <source>
        <dbReference type="Proteomes" id="UP000717328"/>
    </source>
</evidence>
<dbReference type="AlphaFoldDB" id="A0A9P7GM66"/>
<protein>
    <recommendedName>
        <fullName evidence="5">Glycoside hydrolase family 1 protein</fullName>
    </recommendedName>
</protein>
<evidence type="ECO:0000256" key="2">
    <source>
        <dbReference type="SAM" id="MobiDB-lite"/>
    </source>
</evidence>
<dbReference type="InterPro" id="IPR001360">
    <property type="entry name" value="Glyco_hydro_1"/>
</dbReference>
<name>A0A9P7GM66_9AGAR</name>
<evidence type="ECO:0000256" key="1">
    <source>
        <dbReference type="RuleBase" id="RU003690"/>
    </source>
</evidence>